<evidence type="ECO:0000313" key="2">
    <source>
        <dbReference type="Proteomes" id="UP000789920"/>
    </source>
</evidence>
<dbReference type="Proteomes" id="UP000789920">
    <property type="component" value="Unassembled WGS sequence"/>
</dbReference>
<gene>
    <name evidence="1" type="ORF">RPERSI_LOCUS20428</name>
</gene>
<reference evidence="1" key="1">
    <citation type="submission" date="2021-06" db="EMBL/GenBank/DDBJ databases">
        <authorList>
            <person name="Kallberg Y."/>
            <person name="Tangrot J."/>
            <person name="Rosling A."/>
        </authorList>
    </citation>
    <scope>NUCLEOTIDE SEQUENCE</scope>
    <source>
        <strain evidence="1">MA461A</strain>
    </source>
</reference>
<dbReference type="EMBL" id="CAJVQC010057747">
    <property type="protein sequence ID" value="CAG8797915.1"/>
    <property type="molecule type" value="Genomic_DNA"/>
</dbReference>
<evidence type="ECO:0000313" key="1">
    <source>
        <dbReference type="EMBL" id="CAG8797915.1"/>
    </source>
</evidence>
<proteinExistence type="predicted"/>
<organism evidence="1 2">
    <name type="scientific">Racocetra persica</name>
    <dbReference type="NCBI Taxonomy" id="160502"/>
    <lineage>
        <taxon>Eukaryota</taxon>
        <taxon>Fungi</taxon>
        <taxon>Fungi incertae sedis</taxon>
        <taxon>Mucoromycota</taxon>
        <taxon>Glomeromycotina</taxon>
        <taxon>Glomeromycetes</taxon>
        <taxon>Diversisporales</taxon>
        <taxon>Gigasporaceae</taxon>
        <taxon>Racocetra</taxon>
    </lineage>
</organism>
<keyword evidence="2" id="KW-1185">Reference proteome</keyword>
<protein>
    <submittedName>
        <fullName evidence="1">36369_t:CDS:1</fullName>
    </submittedName>
</protein>
<sequence>MRNAYSTLVQAVNPLDDLRENYRFIVIEDSREKASCDSLLPK</sequence>
<name>A0ACA9RL66_9GLOM</name>
<accession>A0ACA9RL66</accession>
<feature type="non-terminal residue" evidence="1">
    <location>
        <position position="42"/>
    </location>
</feature>
<comment type="caution">
    <text evidence="1">The sequence shown here is derived from an EMBL/GenBank/DDBJ whole genome shotgun (WGS) entry which is preliminary data.</text>
</comment>